<feature type="region of interest" description="Disordered" evidence="1">
    <location>
        <begin position="481"/>
        <end position="502"/>
    </location>
</feature>
<keyword evidence="3" id="KW-1185">Reference proteome</keyword>
<dbReference type="Proteomes" id="UP001165160">
    <property type="component" value="Unassembled WGS sequence"/>
</dbReference>
<dbReference type="PANTHER" id="PTHR13109">
    <property type="entry name" value="NEUROCHONDRIN"/>
    <property type="match status" value="1"/>
</dbReference>
<gene>
    <name evidence="2" type="ORF">TrVE_jg11526</name>
</gene>
<evidence type="ECO:0000256" key="1">
    <source>
        <dbReference type="SAM" id="MobiDB-lite"/>
    </source>
</evidence>
<name>A0A9W7F5I2_9STRA</name>
<reference evidence="3" key="1">
    <citation type="journal article" date="2023" name="Commun. Biol.">
        <title>Genome analysis of Parmales, the sister group of diatoms, reveals the evolutionary specialization of diatoms from phago-mixotrophs to photoautotrophs.</title>
        <authorList>
            <person name="Ban H."/>
            <person name="Sato S."/>
            <person name="Yoshikawa S."/>
            <person name="Yamada K."/>
            <person name="Nakamura Y."/>
            <person name="Ichinomiya M."/>
            <person name="Sato N."/>
            <person name="Blanc-Mathieu R."/>
            <person name="Endo H."/>
            <person name="Kuwata A."/>
            <person name="Ogata H."/>
        </authorList>
    </citation>
    <scope>NUCLEOTIDE SEQUENCE [LARGE SCALE GENOMIC DNA]</scope>
    <source>
        <strain evidence="3">NIES 3699</strain>
    </source>
</reference>
<dbReference type="AlphaFoldDB" id="A0A9W7F5I2"/>
<dbReference type="Pfam" id="PF05536">
    <property type="entry name" value="Neurochondrin"/>
    <property type="match status" value="1"/>
</dbReference>
<dbReference type="EMBL" id="BRXX01000313">
    <property type="protein sequence ID" value="GMI04240.1"/>
    <property type="molecule type" value="Genomic_DNA"/>
</dbReference>
<protein>
    <submittedName>
        <fullName evidence="2">Uncharacterized protein</fullName>
    </submittedName>
</protein>
<dbReference type="PANTHER" id="PTHR13109:SF7">
    <property type="entry name" value="NEUROCHONDRIN"/>
    <property type="match status" value="1"/>
</dbReference>
<sequence length="699" mass="75312">MAALMSGKVLKLLGGSSDEEVLAGLTILAKMKAEDQPKASDVAKALSPSFLVRLINTANNTTASSSPSPSPNNNNNNNNNNSYYSLSFNVWAYILSTNSSSVASAFSVLHEPVFALFKRAASPASPLPPQINQSMASAVSNLTISATLTQTQTPSSAVSSNILGLLARVETAKKTAQDLTAWEATSLHEVLAACDTFVSECLLSKPSTVSTASVSLFVSNSSNLSISLSALRTLFLLAPADTADAAMTFFSKNASFQKSVRRTLTTCLKEDSADDSPSSRPSSSSLRSQSLFLIGTLLEKCGGKWVLDGPNDNKPLQAMVRIACGELRVCLSSTLEVAETGETDEPEFLTDLSNQVSICIQIFLIATKLLCEMIDDMEDEEGAGSADWAALPFDALIQVKGGLDDAVDAMSQLLADDMVSSQKLNAAAEEIMIMCVKPIGAWFAENDMEDKMYGRNLLVKAIKNSLVLCDRSYGGAIELNEMEGVDSDDEDEGEGEAPAEPPTIQQQEPLFFLLPALAKIFNGRSEDEGVGSNEFVSEAVLCQGEADVLGVLFRFLRRQLNRRPQVSLENIMWCSDVLEGAAKHLKLDKQRELSIELAMSLKLAQSSPPSLVYLLRAYFFTASKQKEVRMTDEVVAIVRSTCETVLTNDYLSRHPASSAAVAELCQLVIGYGSLFGLCCSSSREFDTMNQFAMHTSLKC</sequence>
<dbReference type="InterPro" id="IPR008709">
    <property type="entry name" value="Neurochondrin"/>
</dbReference>
<accession>A0A9W7F5I2</accession>
<evidence type="ECO:0000313" key="2">
    <source>
        <dbReference type="EMBL" id="GMI04240.1"/>
    </source>
</evidence>
<proteinExistence type="predicted"/>
<evidence type="ECO:0000313" key="3">
    <source>
        <dbReference type="Proteomes" id="UP001165160"/>
    </source>
</evidence>
<organism evidence="2 3">
    <name type="scientific">Triparma verrucosa</name>
    <dbReference type="NCBI Taxonomy" id="1606542"/>
    <lineage>
        <taxon>Eukaryota</taxon>
        <taxon>Sar</taxon>
        <taxon>Stramenopiles</taxon>
        <taxon>Ochrophyta</taxon>
        <taxon>Bolidophyceae</taxon>
        <taxon>Parmales</taxon>
        <taxon>Triparmaceae</taxon>
        <taxon>Triparma</taxon>
    </lineage>
</organism>
<feature type="compositionally biased region" description="Acidic residues" evidence="1">
    <location>
        <begin position="481"/>
        <end position="497"/>
    </location>
</feature>
<comment type="caution">
    <text evidence="2">The sequence shown here is derived from an EMBL/GenBank/DDBJ whole genome shotgun (WGS) entry which is preliminary data.</text>
</comment>